<dbReference type="HOGENOM" id="CLU_028458_3_3_11"/>
<dbReference type="Proteomes" id="UP000028880">
    <property type="component" value="Unassembled WGS sequence"/>
</dbReference>
<accession>A0A024JRD9</accession>
<feature type="domain" description="Fumarylacetoacetase-like C-terminal" evidence="3">
    <location>
        <begin position="75"/>
        <end position="281"/>
    </location>
</feature>
<reference evidence="5 6" key="3">
    <citation type="submission" date="2016-01" db="EMBL/GenBank/DDBJ databases">
        <title>The new phylogeny of the genus Mycobacterium.</title>
        <authorList>
            <person name="Tarcisio F."/>
            <person name="Conor M."/>
            <person name="Antonella G."/>
            <person name="Elisabetta G."/>
            <person name="Giulia F.S."/>
            <person name="Sara T."/>
            <person name="Anna F."/>
            <person name="Clotilde B."/>
            <person name="Roberto B."/>
            <person name="Veronica D.S."/>
            <person name="Fabio R."/>
            <person name="Monica P."/>
            <person name="Olivier J."/>
            <person name="Enrico T."/>
            <person name="Nicola S."/>
        </authorList>
    </citation>
    <scope>NUCLEOTIDE SEQUENCE [LARGE SCALE GENOMIC DNA]</scope>
    <source>
        <strain evidence="5 6">DSM 44626</strain>
    </source>
</reference>
<dbReference type="InterPro" id="IPR011234">
    <property type="entry name" value="Fumarylacetoacetase-like_C"/>
</dbReference>
<dbReference type="STRING" id="47839.BN973_00507"/>
<dbReference type="Proteomes" id="UP000193710">
    <property type="component" value="Unassembled WGS sequence"/>
</dbReference>
<dbReference type="EMBL" id="HG964446">
    <property type="protein sequence ID" value="CDO86166.1"/>
    <property type="molecule type" value="Genomic_DNA"/>
</dbReference>
<dbReference type="Gene3D" id="3.90.850.10">
    <property type="entry name" value="Fumarylacetoacetase-like, C-terminal domain"/>
    <property type="match status" value="1"/>
</dbReference>
<name>A0A024JRD9_9MYCO</name>
<dbReference type="GO" id="GO:0044281">
    <property type="term" value="P:small molecule metabolic process"/>
    <property type="evidence" value="ECO:0007669"/>
    <property type="project" value="UniProtKB-ARBA"/>
</dbReference>
<comment type="similarity">
    <text evidence="1">Belongs to the FAH family.</text>
</comment>
<evidence type="ECO:0000256" key="2">
    <source>
        <dbReference type="ARBA" id="ARBA00022723"/>
    </source>
</evidence>
<dbReference type="Pfam" id="PF01557">
    <property type="entry name" value="FAA_hydrolase"/>
    <property type="match status" value="1"/>
</dbReference>
<dbReference type="SUPFAM" id="SSF56529">
    <property type="entry name" value="FAH"/>
    <property type="match status" value="1"/>
</dbReference>
<reference evidence="4" key="1">
    <citation type="journal article" date="2014" name="Genome Announc.">
        <title>Draft Genome Sequence of Mycobacterium triplex DSM 44626.</title>
        <authorList>
            <person name="Sassi M."/>
            <person name="Croce O."/>
            <person name="Robert C."/>
            <person name="Raoult D."/>
            <person name="Drancourt M."/>
        </authorList>
    </citation>
    <scope>NUCLEOTIDE SEQUENCE [LARGE SCALE GENOMIC DNA]</scope>
    <source>
        <strain evidence="4">DSM 44626</strain>
    </source>
</reference>
<keyword evidence="6" id="KW-1185">Reference proteome</keyword>
<dbReference type="eggNOG" id="COG0179">
    <property type="taxonomic scope" value="Bacteria"/>
</dbReference>
<proteinExistence type="inferred from homology"/>
<gene>
    <name evidence="5" type="ORF">AWC29_29420</name>
    <name evidence="4" type="ORF">BN973_00507</name>
</gene>
<sequence>MRIALFERPNRARCVGMVVDNEVVDLTDWVGPLGCAPLAAFLVRAAQEAPPKSGERIPVDEVTWLPPALGSAAPICVGLNYADHAAGARQTGPGVPIHPALFSRYWTSLVGHQEPIIRPRVSEQFDVEGELVVVIGTHCWRVPRERALTVIGGYTIGQEGSVRDWQRAAPTPTAGKNFTNSGAMGPWMVTADELPDPAALRIITTVNTETLQDSDTSLMLVDVPTLIEHITAFMPLSPGDVIFTGTPAGTFLDRGGQRWLAPGDVVCVEIPGIGKLQNHIVDEEDCGQGSVFAPR</sequence>
<dbReference type="InterPro" id="IPR051121">
    <property type="entry name" value="FAH"/>
</dbReference>
<evidence type="ECO:0000256" key="1">
    <source>
        <dbReference type="ARBA" id="ARBA00010211"/>
    </source>
</evidence>
<evidence type="ECO:0000313" key="4">
    <source>
        <dbReference type="EMBL" id="CDO86166.1"/>
    </source>
</evidence>
<evidence type="ECO:0000259" key="3">
    <source>
        <dbReference type="Pfam" id="PF01557"/>
    </source>
</evidence>
<dbReference type="PANTHER" id="PTHR42796:SF4">
    <property type="entry name" value="FUMARYLACETOACETATE HYDROLASE DOMAIN-CONTAINING PROTEIN 2A"/>
    <property type="match status" value="1"/>
</dbReference>
<organism evidence="4">
    <name type="scientific">Mycobacterium triplex</name>
    <dbReference type="NCBI Taxonomy" id="47839"/>
    <lineage>
        <taxon>Bacteria</taxon>
        <taxon>Bacillati</taxon>
        <taxon>Actinomycetota</taxon>
        <taxon>Actinomycetes</taxon>
        <taxon>Mycobacteriales</taxon>
        <taxon>Mycobacteriaceae</taxon>
        <taxon>Mycobacterium</taxon>
        <taxon>Mycobacterium simiae complex</taxon>
    </lineage>
</organism>
<reference evidence="4" key="2">
    <citation type="submission" date="2014-04" db="EMBL/GenBank/DDBJ databases">
        <authorList>
            <person name="Xu Y.W."/>
            <person name="Yang Q."/>
        </authorList>
    </citation>
    <scope>NUCLEOTIDE SEQUENCE</scope>
    <source>
        <strain evidence="4">DSM 44626</strain>
    </source>
</reference>
<dbReference type="GO" id="GO:0003824">
    <property type="term" value="F:catalytic activity"/>
    <property type="evidence" value="ECO:0007669"/>
    <property type="project" value="InterPro"/>
</dbReference>
<keyword evidence="2" id="KW-0479">Metal-binding</keyword>
<evidence type="ECO:0000313" key="5">
    <source>
        <dbReference type="EMBL" id="ORW99100.1"/>
    </source>
</evidence>
<evidence type="ECO:0000313" key="6">
    <source>
        <dbReference type="Proteomes" id="UP000193710"/>
    </source>
</evidence>
<dbReference type="EMBL" id="LQPY01000042">
    <property type="protein sequence ID" value="ORW99100.1"/>
    <property type="molecule type" value="Genomic_DNA"/>
</dbReference>
<dbReference type="PANTHER" id="PTHR42796">
    <property type="entry name" value="FUMARYLACETOACETATE HYDROLASE DOMAIN-CONTAINING PROTEIN 2A-RELATED"/>
    <property type="match status" value="1"/>
</dbReference>
<dbReference type="AlphaFoldDB" id="A0A024JRD9"/>
<protein>
    <submittedName>
        <fullName evidence="4">HpcE protein</fullName>
    </submittedName>
</protein>
<dbReference type="GO" id="GO:0046872">
    <property type="term" value="F:metal ion binding"/>
    <property type="evidence" value="ECO:0007669"/>
    <property type="project" value="UniProtKB-KW"/>
</dbReference>
<dbReference type="RefSeq" id="WP_051641084.1">
    <property type="nucleotide sequence ID" value="NZ_HG964446.1"/>
</dbReference>
<dbReference type="InterPro" id="IPR036663">
    <property type="entry name" value="Fumarylacetoacetase_C_sf"/>
</dbReference>